<keyword evidence="3" id="KW-1185">Reference proteome</keyword>
<evidence type="ECO:0008006" key="4">
    <source>
        <dbReference type="Google" id="ProtNLM"/>
    </source>
</evidence>
<evidence type="ECO:0000313" key="3">
    <source>
        <dbReference type="Proteomes" id="UP000199155"/>
    </source>
</evidence>
<proteinExistence type="predicted"/>
<reference evidence="2 3" key="1">
    <citation type="submission" date="2016-10" db="EMBL/GenBank/DDBJ databases">
        <authorList>
            <person name="de Groot N.N."/>
        </authorList>
    </citation>
    <scope>NUCLEOTIDE SEQUENCE [LARGE SCALE GENOMIC DNA]</scope>
    <source>
        <strain evidence="2 3">CGMCC 4.5727</strain>
    </source>
</reference>
<feature type="region of interest" description="Disordered" evidence="1">
    <location>
        <begin position="147"/>
        <end position="177"/>
    </location>
</feature>
<evidence type="ECO:0000256" key="1">
    <source>
        <dbReference type="SAM" id="MobiDB-lite"/>
    </source>
</evidence>
<organism evidence="2 3">
    <name type="scientific">Streptomyces indicus</name>
    <dbReference type="NCBI Taxonomy" id="417292"/>
    <lineage>
        <taxon>Bacteria</taxon>
        <taxon>Bacillati</taxon>
        <taxon>Actinomycetota</taxon>
        <taxon>Actinomycetes</taxon>
        <taxon>Kitasatosporales</taxon>
        <taxon>Streptomycetaceae</taxon>
        <taxon>Streptomyces</taxon>
    </lineage>
</organism>
<accession>A0A1G9CAB7</accession>
<protein>
    <recommendedName>
        <fullName evidence="4">DUF4352 domain-containing protein</fullName>
    </recommendedName>
</protein>
<dbReference type="OrthoDB" id="4255448at2"/>
<gene>
    <name evidence="2" type="ORF">SAMN05421806_10827</name>
</gene>
<dbReference type="EMBL" id="FNFF01000008">
    <property type="protein sequence ID" value="SDK48628.1"/>
    <property type="molecule type" value="Genomic_DNA"/>
</dbReference>
<feature type="compositionally biased region" description="Polar residues" evidence="1">
    <location>
        <begin position="149"/>
        <end position="161"/>
    </location>
</feature>
<dbReference type="Proteomes" id="UP000199155">
    <property type="component" value="Unassembled WGS sequence"/>
</dbReference>
<sequence length="177" mass="19678">MDIPNVIGDWQEYQSEQWAGLRVRVHSLKKREPPRGRDDDAKGLTYITFQVTFENRGTTFFNIDLFDHPQHFDVRVGRDGLGAYVDERASSGIYDFNLYPQRRATAVVFAAAPTAQLKQLAIQISPGIDDDQSFGYVWVGGLGVHEGSTRGSSRASNSTSGVAHEVERFLQDEAPGS</sequence>
<dbReference type="RefSeq" id="WP_093612264.1">
    <property type="nucleotide sequence ID" value="NZ_FNFF01000008.1"/>
</dbReference>
<evidence type="ECO:0000313" key="2">
    <source>
        <dbReference type="EMBL" id="SDK48628.1"/>
    </source>
</evidence>
<dbReference type="AlphaFoldDB" id="A0A1G9CAB7"/>
<name>A0A1G9CAB7_9ACTN</name>